<keyword evidence="3" id="KW-1185">Reference proteome</keyword>
<evidence type="ECO:0000313" key="3">
    <source>
        <dbReference type="Proteomes" id="UP000823388"/>
    </source>
</evidence>
<name>A0A8T0QQ25_PANVG</name>
<protein>
    <submittedName>
        <fullName evidence="2">Uncharacterized protein</fullName>
    </submittedName>
</protein>
<dbReference type="EMBL" id="CM029049">
    <property type="protein sequence ID" value="KAG2575197.1"/>
    <property type="molecule type" value="Genomic_DNA"/>
</dbReference>
<keyword evidence="1" id="KW-1133">Transmembrane helix</keyword>
<keyword evidence="1" id="KW-0472">Membrane</keyword>
<evidence type="ECO:0000313" key="2">
    <source>
        <dbReference type="EMBL" id="KAG2575197.1"/>
    </source>
</evidence>
<dbReference type="PANTHER" id="PTHR31170">
    <property type="entry name" value="BNAC04G53230D PROTEIN"/>
    <property type="match status" value="1"/>
</dbReference>
<evidence type="ECO:0000256" key="1">
    <source>
        <dbReference type="SAM" id="Phobius"/>
    </source>
</evidence>
<comment type="caution">
    <text evidence="2">The sequence shown here is derived from an EMBL/GenBank/DDBJ whole genome shotgun (WGS) entry which is preliminary data.</text>
</comment>
<keyword evidence="1" id="KW-0812">Transmembrane</keyword>
<organism evidence="2 3">
    <name type="scientific">Panicum virgatum</name>
    <name type="common">Blackwell switchgrass</name>
    <dbReference type="NCBI Taxonomy" id="38727"/>
    <lineage>
        <taxon>Eukaryota</taxon>
        <taxon>Viridiplantae</taxon>
        <taxon>Streptophyta</taxon>
        <taxon>Embryophyta</taxon>
        <taxon>Tracheophyta</taxon>
        <taxon>Spermatophyta</taxon>
        <taxon>Magnoliopsida</taxon>
        <taxon>Liliopsida</taxon>
        <taxon>Poales</taxon>
        <taxon>Poaceae</taxon>
        <taxon>PACMAD clade</taxon>
        <taxon>Panicoideae</taxon>
        <taxon>Panicodae</taxon>
        <taxon>Paniceae</taxon>
        <taxon>Panicinae</taxon>
        <taxon>Panicum</taxon>
        <taxon>Panicum sect. Hiantes</taxon>
    </lineage>
</organism>
<reference evidence="2" key="1">
    <citation type="submission" date="2020-05" db="EMBL/GenBank/DDBJ databases">
        <title>WGS assembly of Panicum virgatum.</title>
        <authorList>
            <person name="Lovell J.T."/>
            <person name="Jenkins J."/>
            <person name="Shu S."/>
            <person name="Juenger T.E."/>
            <person name="Schmutz J."/>
        </authorList>
    </citation>
    <scope>NUCLEOTIDE SEQUENCE</scope>
    <source>
        <strain evidence="2">AP13</strain>
    </source>
</reference>
<dbReference type="AlphaFoldDB" id="A0A8T0QQ25"/>
<gene>
    <name evidence="2" type="ORF">PVAP13_7KG419584</name>
</gene>
<accession>A0A8T0QQ25</accession>
<feature type="non-terminal residue" evidence="2">
    <location>
        <position position="437"/>
    </location>
</feature>
<dbReference type="Proteomes" id="UP000823388">
    <property type="component" value="Chromosome 7K"/>
</dbReference>
<proteinExistence type="predicted"/>
<feature type="transmembrane region" description="Helical" evidence="1">
    <location>
        <begin position="407"/>
        <end position="434"/>
    </location>
</feature>
<dbReference type="InterPro" id="IPR004158">
    <property type="entry name" value="DUF247_pln"/>
</dbReference>
<dbReference type="Pfam" id="PF03140">
    <property type="entry name" value="DUF247"/>
    <property type="match status" value="1"/>
</dbReference>
<sequence length="437" mass="50703">MTSFIMKEIDNYWQLNACTDKGAWIIHKVPQHIRGIDNNCYEPVVLSIGPYHNQQQALLPMEKEKWKCLDFILKVNCKRSLLDYIKIVFGMESQVRKCYSADTKLTRKQFVQMLLLDACFILVKVDGTIQRVNPQHMNNDNTVGDWYSNAAWHDLFLLENQIPLFVISSVFKLAVGESMESTTVAIQIAECVDDILRQFPKAAREPKRLEDFHHLLMSHVLQTKPPTESPQNMLPTRQIDCFQGERLPSLWRQATHYHKAGVQLKRRYYNNNDRHSLLDIRFSRGVVEFPCFPIDENTESLFKNLIAFEQADPRFGDDVTAYIAFMSHLLTSPDDATLLVQEGIIVHMLDSDDDISALFTRLTKQITFDSESNYYLKPLCLVLEAHYQSKMNRWMAWLWLNHFSNPWLALAVLAAVIMLLCTVIQTYFTVLAYVQLP</sequence>
<dbReference type="PANTHER" id="PTHR31170:SF18">
    <property type="entry name" value="(WILD MALAYSIAN BANANA) HYPOTHETICAL PROTEIN"/>
    <property type="match status" value="1"/>
</dbReference>